<organism evidence="1">
    <name type="scientific">marine metagenome</name>
    <dbReference type="NCBI Taxonomy" id="408172"/>
    <lineage>
        <taxon>unclassified sequences</taxon>
        <taxon>metagenomes</taxon>
        <taxon>ecological metagenomes</taxon>
    </lineage>
</organism>
<dbReference type="PANTHER" id="PTHR44103:SF1">
    <property type="entry name" value="PROPROTEIN CONVERTASE P"/>
    <property type="match status" value="1"/>
</dbReference>
<feature type="non-terminal residue" evidence="1">
    <location>
        <position position="1"/>
    </location>
</feature>
<dbReference type="InterPro" id="IPR013517">
    <property type="entry name" value="FG-GAP"/>
</dbReference>
<dbReference type="PROSITE" id="PS00330">
    <property type="entry name" value="HEMOLYSIN_CALCIUM"/>
    <property type="match status" value="1"/>
</dbReference>
<dbReference type="InterPro" id="IPR011049">
    <property type="entry name" value="Serralysin-like_metalloprot_C"/>
</dbReference>
<sequence length="238" mass="23126">RDVHVADMDGDGDLDIVSASYDDDTIAWYENNGASDPTWTAADIATSADGAVGLHIADMDGDGDPDIVATSADDDAIAWYENTGPHGVTVNLNTSGAQTVGGGAGTDTLTGIESLIGSSAADTLTGDTGNNVLSGGAGGDTLGGSGGSDTLVGGAGADTFVYAATGDGTAASNGSSGLTTGDQISDFTSGTDHLAFVNSAFGFGSLGGVLSSSKFASVTGYNGTNSGIGGGIAHFVYD</sequence>
<dbReference type="InterPro" id="IPR001343">
    <property type="entry name" value="Hemolysn_Ca-bd"/>
</dbReference>
<dbReference type="PANTHER" id="PTHR44103">
    <property type="entry name" value="PROPROTEIN CONVERTASE P"/>
    <property type="match status" value="1"/>
</dbReference>
<evidence type="ECO:0008006" key="2">
    <source>
        <dbReference type="Google" id="ProtNLM"/>
    </source>
</evidence>
<dbReference type="Gene3D" id="2.150.10.10">
    <property type="entry name" value="Serralysin-like metalloprotease, C-terminal"/>
    <property type="match status" value="1"/>
</dbReference>
<dbReference type="Pfam" id="PF00353">
    <property type="entry name" value="HemolysinCabind"/>
    <property type="match status" value="2"/>
</dbReference>
<dbReference type="PRINTS" id="PR00313">
    <property type="entry name" value="CABNDNGRPT"/>
</dbReference>
<dbReference type="Pfam" id="PF13517">
    <property type="entry name" value="FG-GAP_3"/>
    <property type="match status" value="1"/>
</dbReference>
<dbReference type="SUPFAM" id="SSF51120">
    <property type="entry name" value="beta-Roll"/>
    <property type="match status" value="1"/>
</dbReference>
<reference evidence="1" key="1">
    <citation type="submission" date="2018-05" db="EMBL/GenBank/DDBJ databases">
        <authorList>
            <person name="Lanie J.A."/>
            <person name="Ng W.-L."/>
            <person name="Kazmierczak K.M."/>
            <person name="Andrzejewski T.M."/>
            <person name="Davidsen T.M."/>
            <person name="Wayne K.J."/>
            <person name="Tettelin H."/>
            <person name="Glass J.I."/>
            <person name="Rusch D."/>
            <person name="Podicherti R."/>
            <person name="Tsui H.-C.T."/>
            <person name="Winkler M.E."/>
        </authorList>
    </citation>
    <scope>NUCLEOTIDE SEQUENCE</scope>
</reference>
<dbReference type="InterPro" id="IPR018511">
    <property type="entry name" value="Hemolysin-typ_Ca-bd_CS"/>
</dbReference>
<protein>
    <recommendedName>
        <fullName evidence="2">Peptidase M10 serralysin C-terminal domain-containing protein</fullName>
    </recommendedName>
</protein>
<accession>A0A383D0H7</accession>
<feature type="non-terminal residue" evidence="1">
    <location>
        <position position="238"/>
    </location>
</feature>
<dbReference type="AlphaFoldDB" id="A0A383D0H7"/>
<proteinExistence type="predicted"/>
<dbReference type="GO" id="GO:0005509">
    <property type="term" value="F:calcium ion binding"/>
    <property type="evidence" value="ECO:0007669"/>
    <property type="project" value="InterPro"/>
</dbReference>
<evidence type="ECO:0000313" key="1">
    <source>
        <dbReference type="EMBL" id="SVE37921.1"/>
    </source>
</evidence>
<name>A0A383D0H7_9ZZZZ</name>
<dbReference type="EMBL" id="UINC01213238">
    <property type="protein sequence ID" value="SVE37921.1"/>
    <property type="molecule type" value="Genomic_DNA"/>
</dbReference>
<gene>
    <name evidence="1" type="ORF">METZ01_LOCUS490775</name>
</gene>